<dbReference type="PANTHER" id="PTHR13090">
    <property type="entry name" value="ARGININE-HYDROXYLASE NDUFAF5, MITOCHONDRIAL"/>
    <property type="match status" value="1"/>
</dbReference>
<dbReference type="InterPro" id="IPR050602">
    <property type="entry name" value="Malonyl-ACP_OMT"/>
</dbReference>
<dbReference type="RefSeq" id="WP_116681569.1">
    <property type="nucleotide sequence ID" value="NZ_QURL01000001.1"/>
</dbReference>
<accession>A0A371XAQ5</accession>
<evidence type="ECO:0000313" key="5">
    <source>
        <dbReference type="EMBL" id="RFC66317.1"/>
    </source>
</evidence>
<dbReference type="OrthoDB" id="9793723at2"/>
<proteinExistence type="predicted"/>
<dbReference type="InterPro" id="IPR013216">
    <property type="entry name" value="Methyltransf_11"/>
</dbReference>
<dbReference type="PANTHER" id="PTHR13090:SF1">
    <property type="entry name" value="ARGININE-HYDROXYLASE NDUFAF5, MITOCHONDRIAL"/>
    <property type="match status" value="1"/>
</dbReference>
<dbReference type="EMBL" id="QURL01000001">
    <property type="protein sequence ID" value="RFC66317.1"/>
    <property type="molecule type" value="Genomic_DNA"/>
</dbReference>
<reference evidence="5 6" key="1">
    <citation type="submission" date="2018-08" db="EMBL/GenBank/DDBJ databases">
        <title>Fulvimarina sp. 85, whole genome shotgun sequence.</title>
        <authorList>
            <person name="Tuo L."/>
        </authorList>
    </citation>
    <scope>NUCLEOTIDE SEQUENCE [LARGE SCALE GENOMIC DNA]</scope>
    <source>
        <strain evidence="5 6">85</strain>
    </source>
</reference>
<evidence type="ECO:0000256" key="3">
    <source>
        <dbReference type="SAM" id="MobiDB-lite"/>
    </source>
</evidence>
<dbReference type="Pfam" id="PF08241">
    <property type="entry name" value="Methyltransf_11"/>
    <property type="match status" value="1"/>
</dbReference>
<feature type="domain" description="Methyltransferase type 11" evidence="4">
    <location>
        <begin position="100"/>
        <end position="146"/>
    </location>
</feature>
<keyword evidence="1 5" id="KW-0489">Methyltransferase</keyword>
<protein>
    <submittedName>
        <fullName evidence="5">Methyltransferase domain-containing protein</fullName>
    </submittedName>
</protein>
<sequence length="301" mass="33230">MTPSTPDTHARPIIDRDLAVSHRLRWAQRDMGRDANFLHAYSAEELVDRITVTKRQFDRCALVDDRSDHLSARLRGLSHVRGVVAMAPDASLLSGDRLGIVAEEEAFPFEAGSLDLVMSNLTLQLTNDTPGTLIQIRRALKPDGLFSAALLGGETLLELRQSLLAAEAELSGGVSPRVVPFPDIRDLGALLQRAGFALPVTDTDRLTVRYATLFDLMTDLRAMGWANMLSERTRKPTTKSFFIRAAEIYAERFSDPDGRIRATFDFIYLSGWAPHESQQEPARRGSAEVSMKDVLSPGGPV</sequence>
<organism evidence="5 6">
    <name type="scientific">Fulvimarina endophytica</name>
    <dbReference type="NCBI Taxonomy" id="2293836"/>
    <lineage>
        <taxon>Bacteria</taxon>
        <taxon>Pseudomonadati</taxon>
        <taxon>Pseudomonadota</taxon>
        <taxon>Alphaproteobacteria</taxon>
        <taxon>Hyphomicrobiales</taxon>
        <taxon>Aurantimonadaceae</taxon>
        <taxon>Fulvimarina</taxon>
    </lineage>
</organism>
<dbReference type="GO" id="GO:0008757">
    <property type="term" value="F:S-adenosylmethionine-dependent methyltransferase activity"/>
    <property type="evidence" value="ECO:0007669"/>
    <property type="project" value="InterPro"/>
</dbReference>
<dbReference type="GO" id="GO:0032259">
    <property type="term" value="P:methylation"/>
    <property type="evidence" value="ECO:0007669"/>
    <property type="project" value="UniProtKB-KW"/>
</dbReference>
<evidence type="ECO:0000256" key="1">
    <source>
        <dbReference type="ARBA" id="ARBA00022603"/>
    </source>
</evidence>
<evidence type="ECO:0000259" key="4">
    <source>
        <dbReference type="Pfam" id="PF08241"/>
    </source>
</evidence>
<dbReference type="InterPro" id="IPR029063">
    <property type="entry name" value="SAM-dependent_MTases_sf"/>
</dbReference>
<comment type="caution">
    <text evidence="5">The sequence shown here is derived from an EMBL/GenBank/DDBJ whole genome shotgun (WGS) entry which is preliminary data.</text>
</comment>
<evidence type="ECO:0000313" key="6">
    <source>
        <dbReference type="Proteomes" id="UP000264310"/>
    </source>
</evidence>
<dbReference type="SUPFAM" id="SSF53335">
    <property type="entry name" value="S-adenosyl-L-methionine-dependent methyltransferases"/>
    <property type="match status" value="1"/>
</dbReference>
<feature type="region of interest" description="Disordered" evidence="3">
    <location>
        <begin position="278"/>
        <end position="301"/>
    </location>
</feature>
<evidence type="ECO:0000256" key="2">
    <source>
        <dbReference type="ARBA" id="ARBA00022679"/>
    </source>
</evidence>
<keyword evidence="6" id="KW-1185">Reference proteome</keyword>
<dbReference type="Gene3D" id="3.40.50.150">
    <property type="entry name" value="Vaccinia Virus protein VP39"/>
    <property type="match status" value="1"/>
</dbReference>
<gene>
    <name evidence="5" type="ORF">DYI37_02375</name>
</gene>
<dbReference type="Proteomes" id="UP000264310">
    <property type="component" value="Unassembled WGS sequence"/>
</dbReference>
<name>A0A371XAQ5_9HYPH</name>
<dbReference type="AlphaFoldDB" id="A0A371XAQ5"/>
<keyword evidence="2 5" id="KW-0808">Transferase</keyword>